<keyword evidence="9" id="KW-0233">DNA recombination</keyword>
<feature type="domain" description="RecF/RecN/SMC N-terminal" evidence="14">
    <location>
        <begin position="747"/>
        <end position="1156"/>
    </location>
</feature>
<evidence type="ECO:0000256" key="8">
    <source>
        <dbReference type="ARBA" id="ARBA00023054"/>
    </source>
</evidence>
<evidence type="ECO:0000256" key="1">
    <source>
        <dbReference type="ARBA" id="ARBA00004123"/>
    </source>
</evidence>
<reference evidence="16 17" key="1">
    <citation type="submission" date="2024-07" db="EMBL/GenBank/DDBJ databases">
        <title>Draft sequence of the Neodothiora populina.</title>
        <authorList>
            <person name="Drown D.D."/>
            <person name="Schuette U.S."/>
            <person name="Buechlein A.B."/>
            <person name="Rusch D.R."/>
            <person name="Winton L.W."/>
            <person name="Adams G.A."/>
        </authorList>
    </citation>
    <scope>NUCLEOTIDE SEQUENCE [LARGE SCALE GENOMIC DNA]</scope>
    <source>
        <strain evidence="16 17">CPC 39397</strain>
    </source>
</reference>
<evidence type="ECO:0000313" key="17">
    <source>
        <dbReference type="Proteomes" id="UP001562354"/>
    </source>
</evidence>
<dbReference type="InterPro" id="IPR027417">
    <property type="entry name" value="P-loop_NTPase"/>
</dbReference>
<accession>A0ABR3PAL3</accession>
<dbReference type="GeneID" id="95980328"/>
<dbReference type="Proteomes" id="UP001562354">
    <property type="component" value="Unassembled WGS sequence"/>
</dbReference>
<dbReference type="Pfam" id="PF02463">
    <property type="entry name" value="SMC_N"/>
    <property type="match status" value="1"/>
</dbReference>
<evidence type="ECO:0000313" key="16">
    <source>
        <dbReference type="EMBL" id="KAL1303209.1"/>
    </source>
</evidence>
<comment type="similarity">
    <text evidence="3">Belongs to the SMC family. SMC6 subfamily.</text>
</comment>
<protein>
    <submittedName>
        <fullName evidence="16">Uncharacterized protein</fullName>
    </submittedName>
</protein>
<proteinExistence type="inferred from homology"/>
<keyword evidence="6" id="KW-0227">DNA damage</keyword>
<dbReference type="SUPFAM" id="SSF52540">
    <property type="entry name" value="P-loop containing nucleoside triphosphate hydrolases"/>
    <property type="match status" value="1"/>
</dbReference>
<dbReference type="RefSeq" id="XP_069199484.1">
    <property type="nucleotide sequence ID" value="XM_069346616.1"/>
</dbReference>
<evidence type="ECO:0000256" key="13">
    <source>
        <dbReference type="SAM" id="MobiDB-lite"/>
    </source>
</evidence>
<comment type="subcellular location">
    <subcellularLocation>
        <location evidence="2">Chromosome</location>
    </subcellularLocation>
    <subcellularLocation>
        <location evidence="1">Nucleus</location>
    </subcellularLocation>
</comment>
<feature type="compositionally biased region" description="Polar residues" evidence="13">
    <location>
        <begin position="37"/>
        <end position="54"/>
    </location>
</feature>
<dbReference type="InterPro" id="IPR038729">
    <property type="entry name" value="Rad50/SbcC_AAA"/>
</dbReference>
<name>A0ABR3PAL3_9PEZI</name>
<evidence type="ECO:0000256" key="12">
    <source>
        <dbReference type="SAM" id="Coils"/>
    </source>
</evidence>
<keyword evidence="11" id="KW-0539">Nucleus</keyword>
<gene>
    <name evidence="16" type="ORF">AAFC00_006629</name>
</gene>
<feature type="compositionally biased region" description="Acidic residues" evidence="13">
    <location>
        <begin position="12"/>
        <end position="21"/>
    </location>
</feature>
<keyword evidence="7" id="KW-0067">ATP-binding</keyword>
<dbReference type="Pfam" id="PF13476">
    <property type="entry name" value="AAA_23"/>
    <property type="match status" value="1"/>
</dbReference>
<organism evidence="16 17">
    <name type="scientific">Neodothiora populina</name>
    <dbReference type="NCBI Taxonomy" id="2781224"/>
    <lineage>
        <taxon>Eukaryota</taxon>
        <taxon>Fungi</taxon>
        <taxon>Dikarya</taxon>
        <taxon>Ascomycota</taxon>
        <taxon>Pezizomycotina</taxon>
        <taxon>Dothideomycetes</taxon>
        <taxon>Dothideomycetidae</taxon>
        <taxon>Dothideales</taxon>
        <taxon>Dothioraceae</taxon>
        <taxon>Neodothiora</taxon>
    </lineage>
</organism>
<evidence type="ECO:0000256" key="7">
    <source>
        <dbReference type="ARBA" id="ARBA00022840"/>
    </source>
</evidence>
<feature type="domain" description="Rad50/SbcC-type AAA" evidence="15">
    <location>
        <begin position="133"/>
        <end position="355"/>
    </location>
</feature>
<evidence type="ECO:0000256" key="3">
    <source>
        <dbReference type="ARBA" id="ARBA00006793"/>
    </source>
</evidence>
<keyword evidence="8 12" id="KW-0175">Coiled coil</keyword>
<evidence type="ECO:0000259" key="15">
    <source>
        <dbReference type="Pfam" id="PF13476"/>
    </source>
</evidence>
<evidence type="ECO:0000259" key="14">
    <source>
        <dbReference type="Pfam" id="PF02463"/>
    </source>
</evidence>
<comment type="caution">
    <text evidence="16">The sequence shown here is derived from an EMBL/GenBank/DDBJ whole genome shotgun (WGS) entry which is preliminary data.</text>
</comment>
<sequence>MVQCKRRRAEPESDDGSDEEEVASRTNGHARTKRTRLTQFPNMSSPISATQLSDGASEHNDSQEDEDDLEGVYTYQYTAPKNDASMAIDIFSSEDEDEEDNDSDDGITSRIVKESMSRVQENMPSESGVIEEVSMKNFMCHARLTIPLGPLINFIIGHNGSGKSAILTALTVCLGAKASVTNRGGKLSDFIKEGEEAAWVSVKIKNQGENAYQPELYGQSIYVERHFSRAGTSSFKIKNSEGRIVSIKKSDMENISDFFALQIDNPMNVLSQDLARQFLSNSTPQDKYKFFIRGTQLEQLDKDYTLLEQYLDECEARNEARQADVAALGEKKRKAEEKKKMMQRTDTIQTQINETGWMFAWAQIEEQERNLAKLDSEVAKKDEMIVRTQRGADDASKIFEEEDGTREATVAVIQDLEDQLQPLKESHQEIKELFDHNKAQLTESLTTQRQIKTDIGRHKSNIATAVQQIAAEHAKIENSNGPAHAQKITEMEEMKAVLPEQEAAMISHRDTKPALDRAVQIAENEAQASQFPIQQKRNELEQAESLLPRLEREQGDQTKAYNPQTIAVVRAIQSERRFRDKPVGPMGFHIQLKKPEWASIIERTVGGNMDAFVVTNKQDQTILSEIMKRNKCNANILIGSSRHIDVSQNEPEPDVDTMLRVLDIDNDLVRNALIINQRIDQTVLIPKRADGSAYAQRRKPNVFSVMSQHDTIRGQGWRFDVTRGGGNKTSPVQKWDRMIRMKTSQEEQIRLQRGTIQHIKQEIDHLQSRLREKQIAVKNAQQAIARHTQEARKHRTAIQRTETRIQELEAELDQDNINDTGVLDELQHQKQEAESELQSARDSYEDSINQKDKIDEAQRVVKADLEAASAAIRELEAKINKARNRGEQRERSRREALHKKNLAIGLLEEAQREREEAVQRREALAAQIESDLIPQAEEVHSRIPVPENMTTDMLDAKLEALVKERDRVQQSIGGSRERIWGAWRAASDAFKKGNKDLNDMMYAAKLIKISLLHRKGRWKKFRKFITTRAQNIFTYLLSERGFRGRILVNHSEKMLDISVEPDITRESDKGRQSRSLSGGEKSFSTICLLLSIWEAMGSPIRCLDEFDVFMDHANREVSMKMMIQAARRSVGRQFILITPQAMTFVEGWQDVKIFKMRDPERGQRTLPYGEEE</sequence>
<dbReference type="InterPro" id="IPR003395">
    <property type="entry name" value="RecF/RecN/SMC_N"/>
</dbReference>
<feature type="coiled-coil region" evidence="12">
    <location>
        <begin position="297"/>
        <end position="384"/>
    </location>
</feature>
<keyword evidence="17" id="KW-1185">Reference proteome</keyword>
<dbReference type="EMBL" id="JBFMKM010000010">
    <property type="protein sequence ID" value="KAL1303209.1"/>
    <property type="molecule type" value="Genomic_DNA"/>
</dbReference>
<evidence type="ECO:0000256" key="6">
    <source>
        <dbReference type="ARBA" id="ARBA00022763"/>
    </source>
</evidence>
<dbReference type="PANTHER" id="PTHR19306">
    <property type="entry name" value="STRUCTURAL MAINTENANCE OF CHROMOSOMES 5,6 SMC5, SMC6"/>
    <property type="match status" value="1"/>
</dbReference>
<keyword evidence="4" id="KW-0158">Chromosome</keyword>
<keyword evidence="10" id="KW-0234">DNA repair</keyword>
<evidence type="ECO:0000256" key="10">
    <source>
        <dbReference type="ARBA" id="ARBA00023204"/>
    </source>
</evidence>
<dbReference type="Gene3D" id="3.40.50.300">
    <property type="entry name" value="P-loop containing nucleotide triphosphate hydrolases"/>
    <property type="match status" value="2"/>
</dbReference>
<keyword evidence="5" id="KW-0547">Nucleotide-binding</keyword>
<feature type="region of interest" description="Disordered" evidence="13">
    <location>
        <begin position="827"/>
        <end position="850"/>
    </location>
</feature>
<evidence type="ECO:0000256" key="9">
    <source>
        <dbReference type="ARBA" id="ARBA00023172"/>
    </source>
</evidence>
<dbReference type="PANTHER" id="PTHR19306:SF6">
    <property type="entry name" value="STRUCTURAL MAINTENANCE OF CHROMOSOMES PROTEIN 6"/>
    <property type="match status" value="1"/>
</dbReference>
<feature type="region of interest" description="Disordered" evidence="13">
    <location>
        <begin position="1"/>
        <end position="69"/>
    </location>
</feature>
<evidence type="ECO:0000256" key="5">
    <source>
        <dbReference type="ARBA" id="ARBA00022741"/>
    </source>
</evidence>
<evidence type="ECO:0000256" key="4">
    <source>
        <dbReference type="ARBA" id="ARBA00022454"/>
    </source>
</evidence>
<evidence type="ECO:0000256" key="2">
    <source>
        <dbReference type="ARBA" id="ARBA00004286"/>
    </source>
</evidence>
<evidence type="ECO:0000256" key="11">
    <source>
        <dbReference type="ARBA" id="ARBA00023242"/>
    </source>
</evidence>